<reference evidence="4 5" key="1">
    <citation type="submission" date="2018-07" db="EMBL/GenBank/DDBJ databases">
        <title>Motiliproteus coralliicola sp. nov., a bacterium isolated from Coral.</title>
        <authorList>
            <person name="Wang G."/>
        </authorList>
    </citation>
    <scope>NUCLEOTIDE SEQUENCE [LARGE SCALE GENOMIC DNA]</scope>
    <source>
        <strain evidence="4 5">C34</strain>
    </source>
</reference>
<dbReference type="Proteomes" id="UP000253769">
    <property type="component" value="Unassembled WGS sequence"/>
</dbReference>
<keyword evidence="2" id="KW-0732">Signal</keyword>
<evidence type="ECO:0000259" key="3">
    <source>
        <dbReference type="Pfam" id="PF00497"/>
    </source>
</evidence>
<dbReference type="InterPro" id="IPR001638">
    <property type="entry name" value="Solute-binding_3/MltF_N"/>
</dbReference>
<proteinExistence type="inferred from homology"/>
<dbReference type="EMBL" id="QQOH01000001">
    <property type="protein sequence ID" value="RDE24170.1"/>
    <property type="molecule type" value="Genomic_DNA"/>
</dbReference>
<organism evidence="4 5">
    <name type="scientific">Motiliproteus coralliicola</name>
    <dbReference type="NCBI Taxonomy" id="2283196"/>
    <lineage>
        <taxon>Bacteria</taxon>
        <taxon>Pseudomonadati</taxon>
        <taxon>Pseudomonadota</taxon>
        <taxon>Gammaproteobacteria</taxon>
        <taxon>Oceanospirillales</taxon>
        <taxon>Oceanospirillaceae</taxon>
        <taxon>Motiliproteus</taxon>
    </lineage>
</organism>
<gene>
    <name evidence="4" type="ORF">DV711_00810</name>
</gene>
<accession>A0A369WQ16</accession>
<dbReference type="Gene3D" id="3.40.190.10">
    <property type="entry name" value="Periplasmic binding protein-like II"/>
    <property type="match status" value="3"/>
</dbReference>
<evidence type="ECO:0000313" key="5">
    <source>
        <dbReference type="Proteomes" id="UP000253769"/>
    </source>
</evidence>
<dbReference type="PANTHER" id="PTHR35936">
    <property type="entry name" value="MEMBRANE-BOUND LYTIC MUREIN TRANSGLYCOSYLASE F"/>
    <property type="match status" value="1"/>
</dbReference>
<dbReference type="Pfam" id="PF00497">
    <property type="entry name" value="SBP_bac_3"/>
    <property type="match status" value="1"/>
</dbReference>
<evidence type="ECO:0000256" key="2">
    <source>
        <dbReference type="ARBA" id="ARBA00022729"/>
    </source>
</evidence>
<keyword evidence="5" id="KW-1185">Reference proteome</keyword>
<dbReference type="OrthoDB" id="6192933at2"/>
<name>A0A369WQ16_9GAMM</name>
<dbReference type="SUPFAM" id="SSF53850">
    <property type="entry name" value="Periplasmic binding protein-like II"/>
    <property type="match status" value="1"/>
</dbReference>
<comment type="caution">
    <text evidence="4">The sequence shown here is derived from an EMBL/GenBank/DDBJ whole genome shotgun (WGS) entry which is preliminary data.</text>
</comment>
<evidence type="ECO:0000313" key="4">
    <source>
        <dbReference type="EMBL" id="RDE24170.1"/>
    </source>
</evidence>
<dbReference type="AlphaFoldDB" id="A0A369WQ16"/>
<comment type="similarity">
    <text evidence="1">Belongs to the bacterial solute-binding protein 3 family.</text>
</comment>
<feature type="domain" description="Solute-binding protein family 3/N-terminal" evidence="3">
    <location>
        <begin position="36"/>
        <end position="79"/>
    </location>
</feature>
<dbReference type="PANTHER" id="PTHR35936:SF17">
    <property type="entry name" value="ARGININE-BINDING EXTRACELLULAR PROTEIN ARTP"/>
    <property type="match status" value="1"/>
</dbReference>
<protein>
    <submittedName>
        <fullName evidence="4">Amino acid ABC transporter substrate-binding protein</fullName>
    </submittedName>
</protein>
<evidence type="ECO:0000256" key="1">
    <source>
        <dbReference type="ARBA" id="ARBA00010333"/>
    </source>
</evidence>
<sequence>MPGLLLSVALLVGLQLALINPAQARSYDDILAAGRISVAVYRDFPPYAYEVDGKATGLDVELAREIAAGLGVELDLHWMIADENLDDDLRNHVWKGHYLARIEDEPMLRREVADVMLRVPYDREFAYKVDPDGRVINDLVHFFGPYQREHWGLVYDSQRMESFENLAVFQYERVGVEIDSLPDFYLSSAFRGRLRNNVEHYSSTALALDAMAQGRVPAVMGMRSQLQWGVGGLAGSERIKTADIPFPNLTKRHWDVGMAVKDAHRQLAYRIEDVIDQLVANGQMKALFGRFGVDYSRPDRYRVQ</sequence>